<dbReference type="Proteomes" id="UP000318681">
    <property type="component" value="Unassembled WGS sequence"/>
</dbReference>
<reference evidence="3 4" key="1">
    <citation type="submission" date="2019-07" db="EMBL/GenBank/DDBJ databases">
        <title>Sphingomonas solaris sp. nov., isolated from a solar panel from Boston, Massachusetts.</title>
        <authorList>
            <person name="Tanner K."/>
            <person name="Pascual J."/>
            <person name="Mancuso C."/>
            <person name="Pereto J."/>
            <person name="Khalil A."/>
            <person name="Vilanova C."/>
        </authorList>
    </citation>
    <scope>NUCLEOTIDE SEQUENCE [LARGE SCALE GENOMIC DNA]</scope>
    <source>
        <strain evidence="3 4">R4DWN</strain>
    </source>
</reference>
<dbReference type="OrthoDB" id="384661at2"/>
<evidence type="ECO:0000256" key="1">
    <source>
        <dbReference type="SAM" id="Phobius"/>
    </source>
</evidence>
<comment type="caution">
    <text evidence="3">The sequence shown here is derived from an EMBL/GenBank/DDBJ whole genome shotgun (WGS) entry which is preliminary data.</text>
</comment>
<dbReference type="EMBL" id="VNIM01000096">
    <property type="protein sequence ID" value="TVV71143.1"/>
    <property type="molecule type" value="Genomic_DNA"/>
</dbReference>
<dbReference type="AlphaFoldDB" id="A0A558QVG9"/>
<feature type="transmembrane region" description="Helical" evidence="1">
    <location>
        <begin position="14"/>
        <end position="35"/>
    </location>
</feature>
<evidence type="ECO:0000313" key="4">
    <source>
        <dbReference type="Proteomes" id="UP000318681"/>
    </source>
</evidence>
<dbReference type="PANTHER" id="PTHR44757:SF2">
    <property type="entry name" value="BIOFILM ARCHITECTURE MAINTENANCE PROTEIN MBAA"/>
    <property type="match status" value="1"/>
</dbReference>
<feature type="transmembrane region" description="Helical" evidence="1">
    <location>
        <begin position="55"/>
        <end position="73"/>
    </location>
</feature>
<accession>A0A558QVG9</accession>
<dbReference type="InterPro" id="IPR043128">
    <property type="entry name" value="Rev_trsase/Diguanyl_cyclase"/>
</dbReference>
<proteinExistence type="predicted"/>
<dbReference type="RefSeq" id="WP_145154682.1">
    <property type="nucleotide sequence ID" value="NZ_VNIM01000096.1"/>
</dbReference>
<dbReference type="InterPro" id="IPR000160">
    <property type="entry name" value="GGDEF_dom"/>
</dbReference>
<name>A0A558QVG9_9SPHN</name>
<dbReference type="Pfam" id="PF00990">
    <property type="entry name" value="GGDEF"/>
    <property type="match status" value="1"/>
</dbReference>
<organism evidence="3 4">
    <name type="scientific">Alterirhizorhabdus solaris</name>
    <dbReference type="NCBI Taxonomy" id="2529389"/>
    <lineage>
        <taxon>Bacteria</taxon>
        <taxon>Pseudomonadati</taxon>
        <taxon>Pseudomonadota</taxon>
        <taxon>Alphaproteobacteria</taxon>
        <taxon>Sphingomonadales</taxon>
        <taxon>Rhizorhabdaceae</taxon>
        <taxon>Alterirhizorhabdus</taxon>
    </lineage>
</organism>
<dbReference type="NCBIfam" id="TIGR00254">
    <property type="entry name" value="GGDEF"/>
    <property type="match status" value="1"/>
</dbReference>
<gene>
    <name evidence="3" type="ORF">FOY91_17430</name>
</gene>
<feature type="domain" description="GGDEF" evidence="2">
    <location>
        <begin position="123"/>
        <end position="259"/>
    </location>
</feature>
<keyword evidence="1" id="KW-1133">Transmembrane helix</keyword>
<dbReference type="SMART" id="SM00267">
    <property type="entry name" value="GGDEF"/>
    <property type="match status" value="1"/>
</dbReference>
<dbReference type="PANTHER" id="PTHR44757">
    <property type="entry name" value="DIGUANYLATE CYCLASE DGCP"/>
    <property type="match status" value="1"/>
</dbReference>
<keyword evidence="1" id="KW-0472">Membrane</keyword>
<keyword evidence="4" id="KW-1185">Reference proteome</keyword>
<sequence length="276" mass="29216">MVSTTIEAGRERGLIVRQIGVLGVAVAASVSSLMFDWCHRLCMFLMPYQAYGADEYVLVLLFLALGLLAAFALRERHLRHRLMAQELERLKACAIARTDYLTGLPNRLALVEHVDLADTAHAAPMTILLLDLDGFKSVNDTFGHAAGDEVLRVVATRLASLDHEGGSLTAFRLGGDEFALVRQGPAKRNELEALAASVLASVGRPIPLGSASIDIRASLGVASADATGTELGSMLRRADAAMFTAKRSRAGSCFAREGSGGPLSPAPASRAFSLAG</sequence>
<evidence type="ECO:0000259" key="2">
    <source>
        <dbReference type="PROSITE" id="PS50887"/>
    </source>
</evidence>
<dbReference type="Gene3D" id="3.30.70.270">
    <property type="match status" value="1"/>
</dbReference>
<keyword evidence="1" id="KW-0812">Transmembrane</keyword>
<protein>
    <submittedName>
        <fullName evidence="3">GGDEF domain-containing protein</fullName>
    </submittedName>
</protein>
<dbReference type="InterPro" id="IPR052155">
    <property type="entry name" value="Biofilm_reg_signaling"/>
</dbReference>
<dbReference type="PROSITE" id="PS50887">
    <property type="entry name" value="GGDEF"/>
    <property type="match status" value="1"/>
</dbReference>
<dbReference type="InterPro" id="IPR029787">
    <property type="entry name" value="Nucleotide_cyclase"/>
</dbReference>
<evidence type="ECO:0000313" key="3">
    <source>
        <dbReference type="EMBL" id="TVV71143.1"/>
    </source>
</evidence>
<dbReference type="CDD" id="cd01949">
    <property type="entry name" value="GGDEF"/>
    <property type="match status" value="1"/>
</dbReference>
<dbReference type="SUPFAM" id="SSF55073">
    <property type="entry name" value="Nucleotide cyclase"/>
    <property type="match status" value="1"/>
</dbReference>